<protein>
    <submittedName>
        <fullName evidence="2">Uncharacterized protein</fullName>
    </submittedName>
</protein>
<proteinExistence type="predicted"/>
<sequence>MSAFLAFLLVMVGVPLGLIFCTVVARDMDSRGLDGRIYGALTLLLPPVGLALWAYRRATTSRPEDGKVT</sequence>
<reference evidence="2" key="1">
    <citation type="submission" date="2020-02" db="EMBL/GenBank/DDBJ databases">
        <authorList>
            <person name="Meier V. D."/>
        </authorList>
    </citation>
    <scope>NUCLEOTIDE SEQUENCE</scope>
    <source>
        <strain evidence="2">AVDCRST_MAG76</strain>
    </source>
</reference>
<accession>A0A6J4JEI6</accession>
<dbReference type="EMBL" id="CADCSZ010000211">
    <property type="protein sequence ID" value="CAA9274064.1"/>
    <property type="molecule type" value="Genomic_DNA"/>
</dbReference>
<organism evidence="2">
    <name type="scientific">uncultured Acidimicrobiales bacterium</name>
    <dbReference type="NCBI Taxonomy" id="310071"/>
    <lineage>
        <taxon>Bacteria</taxon>
        <taxon>Bacillati</taxon>
        <taxon>Actinomycetota</taxon>
        <taxon>Acidimicrobiia</taxon>
        <taxon>Acidimicrobiales</taxon>
        <taxon>environmental samples</taxon>
    </lineage>
</organism>
<evidence type="ECO:0000256" key="1">
    <source>
        <dbReference type="SAM" id="Phobius"/>
    </source>
</evidence>
<feature type="transmembrane region" description="Helical" evidence="1">
    <location>
        <begin position="37"/>
        <end position="55"/>
    </location>
</feature>
<dbReference type="AlphaFoldDB" id="A0A6J4JEI6"/>
<name>A0A6J4JEI6_9ACTN</name>
<keyword evidence="1" id="KW-0472">Membrane</keyword>
<evidence type="ECO:0000313" key="2">
    <source>
        <dbReference type="EMBL" id="CAA9274064.1"/>
    </source>
</evidence>
<keyword evidence="1" id="KW-0812">Transmembrane</keyword>
<keyword evidence="1" id="KW-1133">Transmembrane helix</keyword>
<gene>
    <name evidence="2" type="ORF">AVDCRST_MAG76-3591</name>
</gene>